<dbReference type="OrthoDB" id="346910at2759"/>
<organism evidence="4 6">
    <name type="scientific">Perkinsus olseni</name>
    <name type="common">Perkinsus atlanticus</name>
    <dbReference type="NCBI Taxonomy" id="32597"/>
    <lineage>
        <taxon>Eukaryota</taxon>
        <taxon>Sar</taxon>
        <taxon>Alveolata</taxon>
        <taxon>Perkinsozoa</taxon>
        <taxon>Perkinsea</taxon>
        <taxon>Perkinsida</taxon>
        <taxon>Perkinsidae</taxon>
        <taxon>Perkinsus</taxon>
    </lineage>
</organism>
<feature type="domain" description="ACB" evidence="2">
    <location>
        <begin position="7"/>
        <end position="98"/>
    </location>
</feature>
<dbReference type="Proteomes" id="UP000572268">
    <property type="component" value="Unassembled WGS sequence"/>
</dbReference>
<evidence type="ECO:0000313" key="5">
    <source>
        <dbReference type="Proteomes" id="UP000570595"/>
    </source>
</evidence>
<dbReference type="PANTHER" id="PTHR23310">
    <property type="entry name" value="ACYL-COA-BINDING PROTEIN, ACBP"/>
    <property type="match status" value="1"/>
</dbReference>
<keyword evidence="1" id="KW-0446">Lipid-binding</keyword>
<dbReference type="PRINTS" id="PR00689">
    <property type="entry name" value="ACOABINDINGP"/>
</dbReference>
<evidence type="ECO:0000313" key="4">
    <source>
        <dbReference type="EMBL" id="KAF4654163.1"/>
    </source>
</evidence>
<evidence type="ECO:0000313" key="6">
    <source>
        <dbReference type="Proteomes" id="UP000572268"/>
    </source>
</evidence>
<proteinExistence type="predicted"/>
<dbReference type="EMBL" id="JABANN010000743">
    <property type="protein sequence ID" value="KAF4654163.1"/>
    <property type="molecule type" value="Genomic_DNA"/>
</dbReference>
<accession>A0A7J6L3I7</accession>
<dbReference type="InterPro" id="IPR000582">
    <property type="entry name" value="Acyl-CoA-binding_protein"/>
</dbReference>
<evidence type="ECO:0000313" key="3">
    <source>
        <dbReference type="EMBL" id="KAF4652119.1"/>
    </source>
</evidence>
<name>A0A7J6L3I7_PEROL</name>
<dbReference type="PROSITE" id="PS51228">
    <property type="entry name" value="ACB_2"/>
    <property type="match status" value="1"/>
</dbReference>
<gene>
    <name evidence="4" type="primary">ACBD5</name>
    <name evidence="4" type="ORF">FOL46_008849</name>
    <name evidence="3" type="ORF">FOZ61_009899</name>
</gene>
<dbReference type="InterPro" id="IPR035984">
    <property type="entry name" value="Acyl-CoA-binding_sf"/>
</dbReference>
<evidence type="ECO:0000256" key="1">
    <source>
        <dbReference type="ARBA" id="ARBA00023121"/>
    </source>
</evidence>
<dbReference type="Pfam" id="PF00887">
    <property type="entry name" value="ACBP"/>
    <property type="match status" value="1"/>
</dbReference>
<dbReference type="Gene3D" id="1.20.80.10">
    <property type="match status" value="1"/>
</dbReference>
<dbReference type="GO" id="GO:0000062">
    <property type="term" value="F:fatty-acyl-CoA binding"/>
    <property type="evidence" value="ECO:0007669"/>
    <property type="project" value="InterPro"/>
</dbReference>
<dbReference type="InterPro" id="IPR014352">
    <property type="entry name" value="FERM/acyl-CoA-bd_prot_sf"/>
</dbReference>
<sequence>MASDPTTEKDFNAAVAYVRGLPKGKSPISTSKQLDFYSRFKQATIGTCAEHGGSQPWAVQVEARAKWDAWKKLGDMSRDEAMKEYVSMLTEVSPKWREGIN</sequence>
<evidence type="ECO:0000259" key="2">
    <source>
        <dbReference type="PROSITE" id="PS51228"/>
    </source>
</evidence>
<dbReference type="PANTHER" id="PTHR23310:SF115">
    <property type="entry name" value="ACB DOMAIN-CONTAINING PROTEIN"/>
    <property type="match status" value="1"/>
</dbReference>
<comment type="caution">
    <text evidence="4">The sequence shown here is derived from an EMBL/GenBank/DDBJ whole genome shotgun (WGS) entry which is preliminary data.</text>
</comment>
<dbReference type="Proteomes" id="UP000570595">
    <property type="component" value="Unassembled WGS sequence"/>
</dbReference>
<dbReference type="AlphaFoldDB" id="A0A7J6L3I7"/>
<reference evidence="5 6" key="1">
    <citation type="submission" date="2020-04" db="EMBL/GenBank/DDBJ databases">
        <title>Perkinsus olseni comparative genomics.</title>
        <authorList>
            <person name="Bogema D.R."/>
        </authorList>
    </citation>
    <scope>NUCLEOTIDE SEQUENCE [LARGE SCALE GENOMIC DNA]</scope>
    <source>
        <strain evidence="3">ATCC PRA-179</strain>
        <strain evidence="4">ATCC PRA-31</strain>
    </source>
</reference>
<protein>
    <submittedName>
        <fullName evidence="4">Acyl-CoA binding domain containing 5</fullName>
    </submittedName>
</protein>
<dbReference type="GO" id="GO:0006631">
    <property type="term" value="P:fatty acid metabolic process"/>
    <property type="evidence" value="ECO:0007669"/>
    <property type="project" value="TreeGrafter"/>
</dbReference>
<dbReference type="SUPFAM" id="SSF47027">
    <property type="entry name" value="Acyl-CoA binding protein"/>
    <property type="match status" value="1"/>
</dbReference>
<dbReference type="EMBL" id="JABAHT010000759">
    <property type="protein sequence ID" value="KAF4652119.1"/>
    <property type="molecule type" value="Genomic_DNA"/>
</dbReference>